<organism evidence="2 3">
    <name type="scientific">Gnathostoma spinigerum</name>
    <dbReference type="NCBI Taxonomy" id="75299"/>
    <lineage>
        <taxon>Eukaryota</taxon>
        <taxon>Metazoa</taxon>
        <taxon>Ecdysozoa</taxon>
        <taxon>Nematoda</taxon>
        <taxon>Chromadorea</taxon>
        <taxon>Rhabditida</taxon>
        <taxon>Spirurina</taxon>
        <taxon>Gnathostomatomorpha</taxon>
        <taxon>Gnathostomatoidea</taxon>
        <taxon>Gnathostomatidae</taxon>
        <taxon>Gnathostoma</taxon>
    </lineage>
</organism>
<dbReference type="Gene3D" id="1.20.58.60">
    <property type="match status" value="1"/>
</dbReference>
<keyword evidence="1" id="KW-0344">Guanine-nucleotide releasing factor</keyword>
<accession>A0ABD6EU23</accession>
<comment type="caution">
    <text evidence="2">The sequence shown here is derived from an EMBL/GenBank/DDBJ whole genome shotgun (WGS) entry which is preliminary data.</text>
</comment>
<dbReference type="AlphaFoldDB" id="A0ABD6EU23"/>
<dbReference type="GO" id="GO:0005085">
    <property type="term" value="F:guanyl-nucleotide exchange factor activity"/>
    <property type="evidence" value="ECO:0007669"/>
    <property type="project" value="UniProtKB-KW"/>
</dbReference>
<dbReference type="PANTHER" id="PTHR22826">
    <property type="entry name" value="RHO GUANINE EXCHANGE FACTOR-RELATED"/>
    <property type="match status" value="1"/>
</dbReference>
<proteinExistence type="predicted"/>
<protein>
    <submittedName>
        <fullName evidence="2">Uncharacterized protein</fullName>
    </submittedName>
</protein>
<reference evidence="2 3" key="1">
    <citation type="submission" date="2024-08" db="EMBL/GenBank/DDBJ databases">
        <title>Gnathostoma spinigerum genome.</title>
        <authorList>
            <person name="Gonzalez-Bertolin B."/>
            <person name="Monzon S."/>
            <person name="Zaballos A."/>
            <person name="Jimenez P."/>
            <person name="Dekumyoy P."/>
            <person name="Varona S."/>
            <person name="Cuesta I."/>
            <person name="Sumanam S."/>
            <person name="Adisakwattana P."/>
            <person name="Gasser R.B."/>
            <person name="Hernandez-Gonzalez A."/>
            <person name="Young N.D."/>
            <person name="Perteguer M.J."/>
        </authorList>
    </citation>
    <scope>NUCLEOTIDE SEQUENCE [LARGE SCALE GENOMIC DNA]</scope>
    <source>
        <strain evidence="2">AL3</strain>
        <tissue evidence="2">Liver</tissue>
    </source>
</reference>
<evidence type="ECO:0000313" key="3">
    <source>
        <dbReference type="Proteomes" id="UP001608902"/>
    </source>
</evidence>
<dbReference type="EMBL" id="JBGFUD010006364">
    <property type="protein sequence ID" value="MFH4980951.1"/>
    <property type="molecule type" value="Genomic_DNA"/>
</dbReference>
<dbReference type="InterPro" id="IPR051336">
    <property type="entry name" value="RhoGEF_Guanine_NuclExch_SF"/>
</dbReference>
<sequence>MLYLEEHREIGDSAEKVDKLTEAFEEYSGNAIADVDAARCLRSTGQDLISSHEVELSASLLPKCDELTRMADALESAVGRRREILRLSKAMHQQIKQASEWCKRGVDLLCVVPVDVTSTAATTTALSSVEKFIAEGDNLRKCVPVRWQ</sequence>
<gene>
    <name evidence="2" type="ORF">AB6A40_007660</name>
</gene>
<dbReference type="PANTHER" id="PTHR22826:SF211">
    <property type="entry name" value="LD43457P"/>
    <property type="match status" value="1"/>
</dbReference>
<name>A0ABD6EU23_9BILA</name>
<evidence type="ECO:0000313" key="2">
    <source>
        <dbReference type="EMBL" id="MFH4980951.1"/>
    </source>
</evidence>
<evidence type="ECO:0000256" key="1">
    <source>
        <dbReference type="ARBA" id="ARBA00022658"/>
    </source>
</evidence>
<dbReference type="Proteomes" id="UP001608902">
    <property type="component" value="Unassembled WGS sequence"/>
</dbReference>
<keyword evidence="3" id="KW-1185">Reference proteome</keyword>